<dbReference type="Pfam" id="PF00166">
    <property type="entry name" value="Cpn10"/>
    <property type="match status" value="1"/>
</dbReference>
<dbReference type="STRING" id="1802596.A2Z11_03885"/>
<comment type="function">
    <text evidence="3 4">Together with the chaperonin GroEL, plays an essential role in assisting protein folding. The GroEL-GroES system forms a nano-cage that allows encapsulation of the non-native substrate proteins and provides a physical environment optimized to promote and accelerate protein folding. GroES binds to the apical surface of the GroEL ring, thereby capping the opening of the GroEL channel.</text>
</comment>
<dbReference type="PANTHER" id="PTHR10772:SF63">
    <property type="entry name" value="20 KDA CHAPERONIN, CHLOROPLASTIC"/>
    <property type="match status" value="1"/>
</dbReference>
<keyword evidence="3" id="KW-0963">Cytoplasm</keyword>
<proteinExistence type="inferred from homology"/>
<comment type="caution">
    <text evidence="5">The sequence shown here is derived from an EMBL/GenBank/DDBJ whole genome shotgun (WGS) entry which is preliminary data.</text>
</comment>
<comment type="subcellular location">
    <subcellularLocation>
        <location evidence="3">Cytoplasm</location>
    </subcellularLocation>
</comment>
<comment type="subunit">
    <text evidence="3">Heptamer of 7 subunits arranged in a ring. Interacts with the chaperonin GroEL.</text>
</comment>
<evidence type="ECO:0000256" key="3">
    <source>
        <dbReference type="HAMAP-Rule" id="MF_00580"/>
    </source>
</evidence>
<evidence type="ECO:0000256" key="1">
    <source>
        <dbReference type="ARBA" id="ARBA00006975"/>
    </source>
</evidence>
<dbReference type="FunFam" id="2.30.33.40:FF:000001">
    <property type="entry name" value="10 kDa chaperonin"/>
    <property type="match status" value="1"/>
</dbReference>
<sequence>MTSKEKTKIKPMAGYALIEPQEAEEVTASGIVLPDTAQEKPAQGKVIVVGAPIKHPEHEEKAQFKAGDVVLYKKWGGDEIKVGGKELKLVKFEDVMAILE</sequence>
<dbReference type="GO" id="GO:0051082">
    <property type="term" value="F:unfolded protein binding"/>
    <property type="evidence" value="ECO:0007669"/>
    <property type="project" value="TreeGrafter"/>
</dbReference>
<dbReference type="GO" id="GO:0051087">
    <property type="term" value="F:protein-folding chaperone binding"/>
    <property type="evidence" value="ECO:0007669"/>
    <property type="project" value="TreeGrafter"/>
</dbReference>
<dbReference type="Proteomes" id="UP000176389">
    <property type="component" value="Unassembled WGS sequence"/>
</dbReference>
<dbReference type="InterPro" id="IPR011032">
    <property type="entry name" value="GroES-like_sf"/>
</dbReference>
<dbReference type="CDD" id="cd00320">
    <property type="entry name" value="cpn10"/>
    <property type="match status" value="1"/>
</dbReference>
<dbReference type="HAMAP" id="MF_00580">
    <property type="entry name" value="CH10"/>
    <property type="match status" value="1"/>
</dbReference>
<name>A0A1G1WCX0_9BACT</name>
<dbReference type="GO" id="GO:0005737">
    <property type="term" value="C:cytoplasm"/>
    <property type="evidence" value="ECO:0007669"/>
    <property type="project" value="UniProtKB-SubCell"/>
</dbReference>
<dbReference type="PANTHER" id="PTHR10772">
    <property type="entry name" value="10 KDA HEAT SHOCK PROTEIN"/>
    <property type="match status" value="1"/>
</dbReference>
<dbReference type="GO" id="GO:0044183">
    <property type="term" value="F:protein folding chaperone"/>
    <property type="evidence" value="ECO:0007669"/>
    <property type="project" value="InterPro"/>
</dbReference>
<gene>
    <name evidence="3" type="primary">groES</name>
    <name evidence="3" type="synonym">groS</name>
    <name evidence="5" type="ORF">A2Z11_03885</name>
</gene>
<organism evidence="5 6">
    <name type="scientific">Candidatus Woykebacteria bacterium RBG_16_43_9</name>
    <dbReference type="NCBI Taxonomy" id="1802596"/>
    <lineage>
        <taxon>Bacteria</taxon>
        <taxon>Candidatus Woykeibacteriota</taxon>
    </lineage>
</organism>
<evidence type="ECO:0000256" key="4">
    <source>
        <dbReference type="RuleBase" id="RU000535"/>
    </source>
</evidence>
<accession>A0A1G1WCX0</accession>
<dbReference type="InterPro" id="IPR037124">
    <property type="entry name" value="Chaperonin_GroES_sf"/>
</dbReference>
<dbReference type="SMART" id="SM00883">
    <property type="entry name" value="Cpn10"/>
    <property type="match status" value="1"/>
</dbReference>
<reference evidence="5 6" key="1">
    <citation type="journal article" date="2016" name="Nat. Commun.">
        <title>Thousands of microbial genomes shed light on interconnected biogeochemical processes in an aquifer system.</title>
        <authorList>
            <person name="Anantharaman K."/>
            <person name="Brown C.T."/>
            <person name="Hug L.A."/>
            <person name="Sharon I."/>
            <person name="Castelle C.J."/>
            <person name="Probst A.J."/>
            <person name="Thomas B.C."/>
            <person name="Singh A."/>
            <person name="Wilkins M.J."/>
            <person name="Karaoz U."/>
            <person name="Brodie E.L."/>
            <person name="Williams K.H."/>
            <person name="Hubbard S.S."/>
            <person name="Banfield J.F."/>
        </authorList>
    </citation>
    <scope>NUCLEOTIDE SEQUENCE [LARGE SCALE GENOMIC DNA]</scope>
</reference>
<comment type="similarity">
    <text evidence="1 3 4">Belongs to the GroES chaperonin family.</text>
</comment>
<dbReference type="EMBL" id="MHCS01000045">
    <property type="protein sequence ID" value="OGY25538.1"/>
    <property type="molecule type" value="Genomic_DNA"/>
</dbReference>
<dbReference type="GO" id="GO:0046872">
    <property type="term" value="F:metal ion binding"/>
    <property type="evidence" value="ECO:0007669"/>
    <property type="project" value="TreeGrafter"/>
</dbReference>
<keyword evidence="2 3" id="KW-0143">Chaperone</keyword>
<dbReference type="PRINTS" id="PR00297">
    <property type="entry name" value="CHAPERONIN10"/>
</dbReference>
<protein>
    <recommendedName>
        <fullName evidence="3">Co-chaperonin GroES</fullName>
    </recommendedName>
    <alternativeName>
        <fullName evidence="3">10 kDa chaperonin</fullName>
    </alternativeName>
    <alternativeName>
        <fullName evidence="3">Chaperonin-10</fullName>
        <shortName evidence="3">Cpn10</shortName>
    </alternativeName>
</protein>
<dbReference type="AlphaFoldDB" id="A0A1G1WCX0"/>
<dbReference type="SUPFAM" id="SSF50129">
    <property type="entry name" value="GroES-like"/>
    <property type="match status" value="1"/>
</dbReference>
<dbReference type="Gene3D" id="2.30.33.40">
    <property type="entry name" value="GroES chaperonin"/>
    <property type="match status" value="1"/>
</dbReference>
<evidence type="ECO:0000313" key="5">
    <source>
        <dbReference type="EMBL" id="OGY25538.1"/>
    </source>
</evidence>
<evidence type="ECO:0000313" key="6">
    <source>
        <dbReference type="Proteomes" id="UP000176389"/>
    </source>
</evidence>
<dbReference type="GO" id="GO:0005524">
    <property type="term" value="F:ATP binding"/>
    <property type="evidence" value="ECO:0007669"/>
    <property type="project" value="InterPro"/>
</dbReference>
<evidence type="ECO:0000256" key="2">
    <source>
        <dbReference type="ARBA" id="ARBA00023186"/>
    </source>
</evidence>
<dbReference type="InterPro" id="IPR020818">
    <property type="entry name" value="Chaperonin_GroES"/>
</dbReference>